<dbReference type="EMBL" id="MLAK01000674">
    <property type="protein sequence ID" value="OHT08194.1"/>
    <property type="molecule type" value="Genomic_DNA"/>
</dbReference>
<dbReference type="SMART" id="SM00220">
    <property type="entry name" value="S_TKc"/>
    <property type="match status" value="1"/>
</dbReference>
<comment type="caution">
    <text evidence="7">The sequence shown here is derived from an EMBL/GenBank/DDBJ whole genome shotgun (WGS) entry which is preliminary data.</text>
</comment>
<dbReference type="PROSITE" id="PS00108">
    <property type="entry name" value="PROTEIN_KINASE_ST"/>
    <property type="match status" value="1"/>
</dbReference>
<dbReference type="GO" id="GO:0005524">
    <property type="term" value="F:ATP binding"/>
    <property type="evidence" value="ECO:0007669"/>
    <property type="project" value="UniProtKB-UniRule"/>
</dbReference>
<dbReference type="PANTHER" id="PTHR24362">
    <property type="entry name" value="SERINE/THREONINE-PROTEIN KINASE NEK"/>
    <property type="match status" value="1"/>
</dbReference>
<feature type="domain" description="Protein kinase" evidence="6">
    <location>
        <begin position="32"/>
        <end position="273"/>
    </location>
</feature>
<dbReference type="InterPro" id="IPR008271">
    <property type="entry name" value="Ser/Thr_kinase_AS"/>
</dbReference>
<sequence>MFLQRKNDTRDNSSDDSATLNKICDTLKKHSFTYLRPVGEGGFGSVYLVLSERYNQEFVAKVSKCPENTAEVTNLFNLDHPNIIKMFEYFTDANYLYVILEYCTGGSLKDVIRSTGPIKPPLLYNYCAQLLEALKYVHSRKMSHRDIKPSNILIDRNGRPKLADFDMGDNREIVNDIRGTKPYMAPELFQKNSYDPSIADIWSLGVTFYEMASGRLPWDSSKENQMVMDICNGFVQIYIHEFSREMTRLLRRMCEPDISKRATLDELLEMDFIQKNKKSLRQLTKASSYQLKRNKSLISFTTQCCPNSNSQSNLVFQRPNLNNRKKVNLTSKHAHQKSHSNFQNEQPSSLTKEQCNSHIHNPDQTPKMTSNISSRQINVSKTSINLKSLERNNSLPRIVEKDGKAILSMNTYGSVASLQKYKMKDRMIPKIPSTRLLPPSESLHD</sequence>
<keyword evidence="7" id="KW-0808">Transferase</keyword>
<name>A0A1J4KB64_9EUKA</name>
<evidence type="ECO:0000313" key="7">
    <source>
        <dbReference type="EMBL" id="OHT08194.1"/>
    </source>
</evidence>
<dbReference type="PROSITE" id="PS00107">
    <property type="entry name" value="PROTEIN_KINASE_ATP"/>
    <property type="match status" value="1"/>
</dbReference>
<feature type="region of interest" description="Disordered" evidence="5">
    <location>
        <begin position="331"/>
        <end position="376"/>
    </location>
</feature>
<keyword evidence="2 3" id="KW-0067">ATP-binding</keyword>
<keyword evidence="8" id="KW-1185">Reference proteome</keyword>
<keyword evidence="1 3" id="KW-0547">Nucleotide-binding</keyword>
<reference evidence="7" key="1">
    <citation type="submission" date="2016-10" db="EMBL/GenBank/DDBJ databases">
        <authorList>
            <person name="Benchimol M."/>
            <person name="Almeida L.G."/>
            <person name="Vasconcelos A.T."/>
            <person name="Perreira-Neves A."/>
            <person name="Rosa I.A."/>
            <person name="Tasca T."/>
            <person name="Bogo M.R."/>
            <person name="de Souza W."/>
        </authorList>
    </citation>
    <scope>NUCLEOTIDE SEQUENCE [LARGE SCALE GENOMIC DNA]</scope>
    <source>
        <strain evidence="7">K</strain>
    </source>
</reference>
<dbReference type="GO" id="GO:0004674">
    <property type="term" value="F:protein serine/threonine kinase activity"/>
    <property type="evidence" value="ECO:0007669"/>
    <property type="project" value="UniProtKB-KW"/>
</dbReference>
<feature type="binding site" evidence="3">
    <location>
        <position position="61"/>
    </location>
    <ligand>
        <name>ATP</name>
        <dbReference type="ChEBI" id="CHEBI:30616"/>
    </ligand>
</feature>
<dbReference type="GeneID" id="94837794"/>
<dbReference type="PROSITE" id="PS50011">
    <property type="entry name" value="PROTEIN_KINASE_DOM"/>
    <property type="match status" value="1"/>
</dbReference>
<evidence type="ECO:0000313" key="8">
    <source>
        <dbReference type="Proteomes" id="UP000179807"/>
    </source>
</evidence>
<dbReference type="Gene3D" id="1.10.510.10">
    <property type="entry name" value="Transferase(Phosphotransferase) domain 1"/>
    <property type="match status" value="1"/>
</dbReference>
<accession>A0A1J4KB64</accession>
<evidence type="ECO:0000256" key="3">
    <source>
        <dbReference type="PROSITE-ProRule" id="PRU10141"/>
    </source>
</evidence>
<protein>
    <submittedName>
        <fullName evidence="7">CAMK family protein kinase</fullName>
    </submittedName>
</protein>
<dbReference type="OrthoDB" id="6513151at2759"/>
<evidence type="ECO:0000256" key="4">
    <source>
        <dbReference type="RuleBase" id="RU000304"/>
    </source>
</evidence>
<keyword evidence="4" id="KW-0723">Serine/threonine-protein kinase</keyword>
<dbReference type="InterPro" id="IPR011009">
    <property type="entry name" value="Kinase-like_dom_sf"/>
</dbReference>
<dbReference type="Pfam" id="PF00069">
    <property type="entry name" value="Pkinase"/>
    <property type="match status" value="1"/>
</dbReference>
<dbReference type="InterPro" id="IPR017441">
    <property type="entry name" value="Protein_kinase_ATP_BS"/>
</dbReference>
<dbReference type="Proteomes" id="UP000179807">
    <property type="component" value="Unassembled WGS sequence"/>
</dbReference>
<feature type="compositionally biased region" description="Polar residues" evidence="5">
    <location>
        <begin position="339"/>
        <end position="376"/>
    </location>
</feature>
<dbReference type="AlphaFoldDB" id="A0A1J4KB64"/>
<dbReference type="SUPFAM" id="SSF56112">
    <property type="entry name" value="Protein kinase-like (PK-like)"/>
    <property type="match status" value="1"/>
</dbReference>
<proteinExistence type="inferred from homology"/>
<dbReference type="PANTHER" id="PTHR24362:SF309">
    <property type="entry name" value="PROTEIN KINASE DOMAIN-CONTAINING PROTEIN"/>
    <property type="match status" value="1"/>
</dbReference>
<dbReference type="RefSeq" id="XP_068361330.1">
    <property type="nucleotide sequence ID" value="XM_068503090.1"/>
</dbReference>
<comment type="similarity">
    <text evidence="4">Belongs to the protein kinase superfamily.</text>
</comment>
<evidence type="ECO:0000256" key="1">
    <source>
        <dbReference type="ARBA" id="ARBA00022741"/>
    </source>
</evidence>
<evidence type="ECO:0000259" key="6">
    <source>
        <dbReference type="PROSITE" id="PS50011"/>
    </source>
</evidence>
<keyword evidence="7" id="KW-0418">Kinase</keyword>
<dbReference type="VEuPathDB" id="TrichDB:TRFO_23336"/>
<evidence type="ECO:0000256" key="2">
    <source>
        <dbReference type="ARBA" id="ARBA00022840"/>
    </source>
</evidence>
<organism evidence="7 8">
    <name type="scientific">Tritrichomonas foetus</name>
    <dbReference type="NCBI Taxonomy" id="1144522"/>
    <lineage>
        <taxon>Eukaryota</taxon>
        <taxon>Metamonada</taxon>
        <taxon>Parabasalia</taxon>
        <taxon>Tritrichomonadida</taxon>
        <taxon>Tritrichomonadidae</taxon>
        <taxon>Tritrichomonas</taxon>
    </lineage>
</organism>
<gene>
    <name evidence="7" type="ORF">TRFO_23336</name>
</gene>
<evidence type="ECO:0000256" key="5">
    <source>
        <dbReference type="SAM" id="MobiDB-lite"/>
    </source>
</evidence>
<dbReference type="InterPro" id="IPR000719">
    <property type="entry name" value="Prot_kinase_dom"/>
</dbReference>